<evidence type="ECO:0000313" key="2">
    <source>
        <dbReference type="EMBL" id="AQZ67903.1"/>
    </source>
</evidence>
<dbReference type="KEGG" id="noa:BKM31_46360"/>
<name>A0A1V0ACI1_9ACTN</name>
<dbReference type="AlphaFoldDB" id="A0A1V0ACI1"/>
<keyword evidence="3" id="KW-1185">Reference proteome</keyword>
<evidence type="ECO:0000256" key="1">
    <source>
        <dbReference type="SAM" id="MobiDB-lite"/>
    </source>
</evidence>
<proteinExistence type="predicted"/>
<evidence type="ECO:0000313" key="3">
    <source>
        <dbReference type="Proteomes" id="UP000190797"/>
    </source>
</evidence>
<gene>
    <name evidence="2" type="ORF">BKM31_46360</name>
</gene>
<accession>A0A1V0ACI1</accession>
<dbReference type="STRING" id="1909395.BKM31_46360"/>
<feature type="compositionally biased region" description="Basic and acidic residues" evidence="1">
    <location>
        <begin position="35"/>
        <end position="50"/>
    </location>
</feature>
<sequence length="119" mass="12920">MAVGGIEQRRPRRGAHPQHLLAGRPHHARPRPPIGHRDGHESDRQGETHPDGPPPARSRHARHPATLPFTGTLPTLTTLTRAAAPYNQAAAHGTLIWGMNAPALGHWIYSPTLESDTTT</sequence>
<dbReference type="EMBL" id="CP017717">
    <property type="protein sequence ID" value="AQZ67903.1"/>
    <property type="molecule type" value="Genomic_DNA"/>
</dbReference>
<organism evidence="2 3">
    <name type="scientific">[Actinomadura] parvosata subsp. kistnae</name>
    <dbReference type="NCBI Taxonomy" id="1909395"/>
    <lineage>
        <taxon>Bacteria</taxon>
        <taxon>Bacillati</taxon>
        <taxon>Actinomycetota</taxon>
        <taxon>Actinomycetes</taxon>
        <taxon>Streptosporangiales</taxon>
        <taxon>Streptosporangiaceae</taxon>
        <taxon>Nonomuraea</taxon>
    </lineage>
</organism>
<dbReference type="Proteomes" id="UP000190797">
    <property type="component" value="Chromosome"/>
</dbReference>
<reference evidence="3" key="1">
    <citation type="journal article" date="2017" name="Med. Chem. Commun.">
        <title>Nonomuraea sp. ATCC 55076 harbours the largest actinomycete chromosome to date and the kistamicin biosynthetic gene cluster.</title>
        <authorList>
            <person name="Nazari B."/>
            <person name="Forneris C.C."/>
            <person name="Gibson M.I."/>
            <person name="Moon K."/>
            <person name="Schramma K.R."/>
            <person name="Seyedsayamdost M.R."/>
        </authorList>
    </citation>
    <scope>NUCLEOTIDE SEQUENCE [LARGE SCALE GENOMIC DNA]</scope>
    <source>
        <strain evidence="3">ATCC 55076</strain>
    </source>
</reference>
<feature type="region of interest" description="Disordered" evidence="1">
    <location>
        <begin position="1"/>
        <end position="72"/>
    </location>
</feature>
<protein>
    <submittedName>
        <fullName evidence="2">Uncharacterized protein</fullName>
    </submittedName>
</protein>